<dbReference type="GO" id="GO:0004852">
    <property type="term" value="F:uroporphyrinogen-III synthase activity"/>
    <property type="evidence" value="ECO:0007669"/>
    <property type="project" value="InterPro"/>
</dbReference>
<dbReference type="PANTHER" id="PTHR40082">
    <property type="entry name" value="BLR5956 PROTEIN"/>
    <property type="match status" value="1"/>
</dbReference>
<accession>A0A8J4DPS1</accession>
<dbReference type="CDD" id="cd00383">
    <property type="entry name" value="trans_reg_C"/>
    <property type="match status" value="1"/>
</dbReference>
<gene>
    <name evidence="4" type="ORF">Val02_15980</name>
</gene>
<dbReference type="InterPro" id="IPR036108">
    <property type="entry name" value="4pyrrol_syn_uPrphyn_synt_sf"/>
</dbReference>
<dbReference type="Pfam" id="PF02602">
    <property type="entry name" value="HEM4"/>
    <property type="match status" value="1"/>
</dbReference>
<evidence type="ECO:0000313" key="5">
    <source>
        <dbReference type="Proteomes" id="UP000619260"/>
    </source>
</evidence>
<dbReference type="InterPro" id="IPR003754">
    <property type="entry name" value="4pyrrol_synth_uPrphyn_synth"/>
</dbReference>
<sequence length="370" mass="38608">MTMAATALPISEAEPLAGFTVAVTADRRRDELATLLERRGARVVVAPALRIMPLPDDLELRAATVSCVDKPLDVVVATTGIGLRGWLEAAEGWGLAEALRTRLAASHLVARGPKAKGAARAAGLVEDWAPVSESSDEVLDYLLGMGVAGKRIAVQLHGEPQPDFCAALRTAGADVLEVPVYRWGPPTDPAPLRRLVDLVNGRLVDAVTFTSAPAVTSLLDIGGPDLLERLRGDVTAACVGLVTAAPLVSRGIPVVAPERARLGALVRALVEELPRRAPTLAVAGTTVTLRGHAAVVNGTLKPLAPGPMAVLKALAEAQGKVLSRAALLRVLPRGADEHAVEMAVARLRAALGGPSYVQTVVKRGYRLALD</sequence>
<reference evidence="4" key="1">
    <citation type="submission" date="2021-01" db="EMBL/GenBank/DDBJ databases">
        <title>Whole genome shotgun sequence of Virgisporangium aliadipatigenens NBRC 105644.</title>
        <authorList>
            <person name="Komaki H."/>
            <person name="Tamura T."/>
        </authorList>
    </citation>
    <scope>NUCLEOTIDE SEQUENCE</scope>
    <source>
        <strain evidence="4">NBRC 105644</strain>
    </source>
</reference>
<organism evidence="4 5">
    <name type="scientific">Virgisporangium aliadipatigenens</name>
    <dbReference type="NCBI Taxonomy" id="741659"/>
    <lineage>
        <taxon>Bacteria</taxon>
        <taxon>Bacillati</taxon>
        <taxon>Actinomycetota</taxon>
        <taxon>Actinomycetes</taxon>
        <taxon>Micromonosporales</taxon>
        <taxon>Micromonosporaceae</taxon>
        <taxon>Virgisporangium</taxon>
    </lineage>
</organism>
<dbReference type="PANTHER" id="PTHR40082:SF1">
    <property type="entry name" value="BLR5956 PROTEIN"/>
    <property type="match status" value="1"/>
</dbReference>
<dbReference type="AlphaFoldDB" id="A0A8J4DPS1"/>
<dbReference type="Proteomes" id="UP000619260">
    <property type="component" value="Unassembled WGS sequence"/>
</dbReference>
<dbReference type="Gene3D" id="1.10.10.10">
    <property type="entry name" value="Winged helix-like DNA-binding domain superfamily/Winged helix DNA-binding domain"/>
    <property type="match status" value="1"/>
</dbReference>
<comment type="caution">
    <text evidence="4">The sequence shown here is derived from an EMBL/GenBank/DDBJ whole genome shotgun (WGS) entry which is preliminary data.</text>
</comment>
<protein>
    <submittedName>
        <fullName evidence="4">Uroporphyrinogen-III synthase</fullName>
    </submittedName>
</protein>
<dbReference type="Gene3D" id="3.40.50.10090">
    <property type="match status" value="2"/>
</dbReference>
<feature type="domain" description="OmpR/PhoB-type" evidence="3">
    <location>
        <begin position="277"/>
        <end position="369"/>
    </location>
</feature>
<dbReference type="InterPro" id="IPR016032">
    <property type="entry name" value="Sig_transdc_resp-reg_C-effctor"/>
</dbReference>
<evidence type="ECO:0000259" key="3">
    <source>
        <dbReference type="PROSITE" id="PS51755"/>
    </source>
</evidence>
<feature type="DNA-binding region" description="OmpR/PhoB-type" evidence="2">
    <location>
        <begin position="277"/>
        <end position="369"/>
    </location>
</feature>
<dbReference type="GO" id="GO:0003677">
    <property type="term" value="F:DNA binding"/>
    <property type="evidence" value="ECO:0007669"/>
    <property type="project" value="UniProtKB-UniRule"/>
</dbReference>
<proteinExistence type="predicted"/>
<evidence type="ECO:0000256" key="1">
    <source>
        <dbReference type="ARBA" id="ARBA00023125"/>
    </source>
</evidence>
<dbReference type="InterPro" id="IPR039793">
    <property type="entry name" value="UROS/Hem4"/>
</dbReference>
<dbReference type="NCBIfam" id="NF005568">
    <property type="entry name" value="PRK07239.1"/>
    <property type="match status" value="1"/>
</dbReference>
<dbReference type="PROSITE" id="PS51755">
    <property type="entry name" value="OMPR_PHOB"/>
    <property type="match status" value="1"/>
</dbReference>
<dbReference type="InterPro" id="IPR036388">
    <property type="entry name" value="WH-like_DNA-bd_sf"/>
</dbReference>
<keyword evidence="1 2" id="KW-0238">DNA-binding</keyword>
<dbReference type="InterPro" id="IPR001867">
    <property type="entry name" value="OmpR/PhoB-type_DNA-bd"/>
</dbReference>
<dbReference type="CDD" id="cd06578">
    <property type="entry name" value="HemD"/>
    <property type="match status" value="1"/>
</dbReference>
<dbReference type="EMBL" id="BOPF01000004">
    <property type="protein sequence ID" value="GIJ44712.1"/>
    <property type="molecule type" value="Genomic_DNA"/>
</dbReference>
<dbReference type="GO" id="GO:0006780">
    <property type="term" value="P:uroporphyrinogen III biosynthetic process"/>
    <property type="evidence" value="ECO:0007669"/>
    <property type="project" value="InterPro"/>
</dbReference>
<name>A0A8J4DPS1_9ACTN</name>
<evidence type="ECO:0000256" key="2">
    <source>
        <dbReference type="PROSITE-ProRule" id="PRU01091"/>
    </source>
</evidence>
<dbReference type="SUPFAM" id="SSF46894">
    <property type="entry name" value="C-terminal effector domain of the bipartite response regulators"/>
    <property type="match status" value="1"/>
</dbReference>
<evidence type="ECO:0000313" key="4">
    <source>
        <dbReference type="EMBL" id="GIJ44712.1"/>
    </source>
</evidence>
<dbReference type="SUPFAM" id="SSF69618">
    <property type="entry name" value="HemD-like"/>
    <property type="match status" value="1"/>
</dbReference>
<dbReference type="SMART" id="SM00862">
    <property type="entry name" value="Trans_reg_C"/>
    <property type="match status" value="1"/>
</dbReference>
<keyword evidence="5" id="KW-1185">Reference proteome</keyword>
<dbReference type="Pfam" id="PF00486">
    <property type="entry name" value="Trans_reg_C"/>
    <property type="match status" value="1"/>
</dbReference>
<dbReference type="GO" id="GO:0006355">
    <property type="term" value="P:regulation of DNA-templated transcription"/>
    <property type="evidence" value="ECO:0007669"/>
    <property type="project" value="InterPro"/>
</dbReference>
<dbReference type="GO" id="GO:0000160">
    <property type="term" value="P:phosphorelay signal transduction system"/>
    <property type="evidence" value="ECO:0007669"/>
    <property type="project" value="InterPro"/>
</dbReference>